<dbReference type="Proteomes" id="UP000557307">
    <property type="component" value="Unassembled WGS sequence"/>
</dbReference>
<dbReference type="GO" id="GO:0019877">
    <property type="term" value="P:diaminopimelate biosynthetic process"/>
    <property type="evidence" value="ECO:0007669"/>
    <property type="project" value="UniProtKB-ARBA"/>
</dbReference>
<dbReference type="SUPFAM" id="SSF55031">
    <property type="entry name" value="Bacterial exopeptidase dimerisation domain"/>
    <property type="match status" value="1"/>
</dbReference>
<dbReference type="GO" id="GO:0050118">
    <property type="term" value="F:N-acetyldiaminopimelate deacetylase activity"/>
    <property type="evidence" value="ECO:0007669"/>
    <property type="project" value="UniProtKB-ARBA"/>
</dbReference>
<feature type="domain" description="Peptidase M20 dimerisation" evidence="2">
    <location>
        <begin position="265"/>
        <end position="359"/>
    </location>
</feature>
<dbReference type="Gene3D" id="3.30.70.360">
    <property type="match status" value="1"/>
</dbReference>
<dbReference type="InterPro" id="IPR002933">
    <property type="entry name" value="Peptidase_M20"/>
</dbReference>
<evidence type="ECO:0000256" key="1">
    <source>
        <dbReference type="ARBA" id="ARBA00022801"/>
    </source>
</evidence>
<dbReference type="NCBIfam" id="TIGR01891">
    <property type="entry name" value="amidohydrolases"/>
    <property type="match status" value="1"/>
</dbReference>
<gene>
    <name evidence="3" type="ORF">HNQ92_004263</name>
</gene>
<keyword evidence="4" id="KW-1185">Reference proteome</keyword>
<reference evidence="3 4" key="1">
    <citation type="submission" date="2020-08" db="EMBL/GenBank/DDBJ databases">
        <title>Genomic Encyclopedia of Type Strains, Phase IV (KMG-IV): sequencing the most valuable type-strain genomes for metagenomic binning, comparative biology and taxonomic classification.</title>
        <authorList>
            <person name="Goeker M."/>
        </authorList>
    </citation>
    <scope>NUCLEOTIDE SEQUENCE [LARGE SCALE GENOMIC DNA]</scope>
    <source>
        <strain evidence="3 4">DSM 105074</strain>
    </source>
</reference>
<evidence type="ECO:0000313" key="3">
    <source>
        <dbReference type="EMBL" id="MBB5286103.1"/>
    </source>
</evidence>
<evidence type="ECO:0000259" key="2">
    <source>
        <dbReference type="Pfam" id="PF07687"/>
    </source>
</evidence>
<dbReference type="InterPro" id="IPR036264">
    <property type="entry name" value="Bact_exopeptidase_dim_dom"/>
</dbReference>
<name>A0A840TXU4_9BACT</name>
<dbReference type="AlphaFoldDB" id="A0A840TXU4"/>
<dbReference type="PANTHER" id="PTHR11014">
    <property type="entry name" value="PEPTIDASE M20 FAMILY MEMBER"/>
    <property type="match status" value="1"/>
</dbReference>
<dbReference type="InterPro" id="IPR011650">
    <property type="entry name" value="Peptidase_M20_dimer"/>
</dbReference>
<organism evidence="3 4">
    <name type="scientific">Rhabdobacter roseus</name>
    <dbReference type="NCBI Taxonomy" id="1655419"/>
    <lineage>
        <taxon>Bacteria</taxon>
        <taxon>Pseudomonadati</taxon>
        <taxon>Bacteroidota</taxon>
        <taxon>Cytophagia</taxon>
        <taxon>Cytophagales</taxon>
        <taxon>Cytophagaceae</taxon>
        <taxon>Rhabdobacter</taxon>
    </lineage>
</organism>
<dbReference type="FunFam" id="3.30.70.360:FF:000001">
    <property type="entry name" value="N-acetyldiaminopimelate deacetylase"/>
    <property type="match status" value="1"/>
</dbReference>
<accession>A0A840TXU4</accession>
<comment type="caution">
    <text evidence="3">The sequence shown here is derived from an EMBL/GenBank/DDBJ whole genome shotgun (WGS) entry which is preliminary data.</text>
</comment>
<keyword evidence="1 3" id="KW-0378">Hydrolase</keyword>
<protein>
    <submittedName>
        <fullName evidence="3">Hippurate hydrolase</fullName>
        <ecNumber evidence="3">3.5.1.32</ecNumber>
    </submittedName>
</protein>
<dbReference type="GO" id="GO:0047980">
    <property type="term" value="F:hippurate hydrolase activity"/>
    <property type="evidence" value="ECO:0007669"/>
    <property type="project" value="UniProtKB-EC"/>
</dbReference>
<dbReference type="Pfam" id="PF01546">
    <property type="entry name" value="Peptidase_M20"/>
    <property type="match status" value="1"/>
</dbReference>
<proteinExistence type="predicted"/>
<dbReference type="Pfam" id="PF07687">
    <property type="entry name" value="M20_dimer"/>
    <property type="match status" value="1"/>
</dbReference>
<dbReference type="EC" id="3.5.1.32" evidence="3"/>
<dbReference type="Gene3D" id="3.40.630.10">
    <property type="entry name" value="Zn peptidases"/>
    <property type="match status" value="1"/>
</dbReference>
<evidence type="ECO:0000313" key="4">
    <source>
        <dbReference type="Proteomes" id="UP000557307"/>
    </source>
</evidence>
<dbReference type="InterPro" id="IPR017439">
    <property type="entry name" value="Amidohydrolase"/>
</dbReference>
<dbReference type="EMBL" id="JACHGF010000008">
    <property type="protein sequence ID" value="MBB5286103.1"/>
    <property type="molecule type" value="Genomic_DNA"/>
</dbReference>
<sequence length="484" mass="53144">MIALSNKVLHRPPGYNLTRFLVPWRYFTDKTTISPTTLRMHSFRCSRYLFLLFLSLIAQGTLAQSTPPLRQIDAFIQQQYPSLGTLYKELHQQPELSLQEEKTAARMAAELKSLGFTVKEKMGAHGVVGVLKNGPGPTVLIRTDMDALPLEEKTGLPYASRARGINAAGNEVNIMHACGHDIHMTVFVGTARMLVELKNQWKGTLVMVAQSAEENGFGADLMLKAGLFDFAPQPDFAIALHDNSFLPAGTLGYRAGAFMASVDMMDITVRGQGGHGAAPHTTIDPVVLSAQLILAYQTIVSRSLNPIEPAVVTVGSIHGGTVHNIIPDEVKLQLTLRSYSDEVRQKTHQTIRRLSDNLARAAGLPDDKLPIISLRDPMTPATVNDPALTQRLVGVFKSTFGEDKVVEMEPYMVGEDFSRFALDNQVPICMFWLGTLAEETIRNAKEKNEQLPSLHSPYFAPVPEPTIKTGVKAMSVAALNLFSK</sequence>
<dbReference type="RefSeq" id="WP_343063029.1">
    <property type="nucleotide sequence ID" value="NZ_JACHGF010000008.1"/>
</dbReference>
<dbReference type="PANTHER" id="PTHR11014:SF63">
    <property type="entry name" value="METALLOPEPTIDASE, PUTATIVE (AFU_ORTHOLOGUE AFUA_6G09600)-RELATED"/>
    <property type="match status" value="1"/>
</dbReference>
<dbReference type="SUPFAM" id="SSF53187">
    <property type="entry name" value="Zn-dependent exopeptidases"/>
    <property type="match status" value="1"/>
</dbReference>